<accession>A0ABY4HM09</accession>
<keyword evidence="4" id="KW-1185">Reference proteome</keyword>
<dbReference type="PANTHER" id="PTHR11261:SF3">
    <property type="entry name" value="RETINOL-BINDING PROTEIN 3"/>
    <property type="match status" value="1"/>
</dbReference>
<feature type="domain" description="Tail specific protease" evidence="2">
    <location>
        <begin position="101"/>
        <end position="296"/>
    </location>
</feature>
<proteinExistence type="predicted"/>
<dbReference type="SUPFAM" id="SSF52096">
    <property type="entry name" value="ClpP/crotonase"/>
    <property type="match status" value="1"/>
</dbReference>
<reference evidence="3" key="2">
    <citation type="submission" date="2022-04" db="EMBL/GenBank/DDBJ databases">
        <title>Complete Genome Sequence of Flavobacterium sediminilitoris YSM-43, Isolated from a Tidal Sediment.</title>
        <authorList>
            <person name="Lee P.A."/>
        </authorList>
    </citation>
    <scope>NUCLEOTIDE SEQUENCE</scope>
    <source>
        <strain evidence="3">YSM-43</strain>
    </source>
</reference>
<evidence type="ECO:0000313" key="4">
    <source>
        <dbReference type="Proteomes" id="UP000830454"/>
    </source>
</evidence>
<dbReference type="Gene3D" id="3.90.226.10">
    <property type="entry name" value="2-enoyl-CoA Hydratase, Chain A, domain 1"/>
    <property type="match status" value="1"/>
</dbReference>
<keyword evidence="1" id="KW-0732">Signal</keyword>
<evidence type="ECO:0000256" key="1">
    <source>
        <dbReference type="SAM" id="SignalP"/>
    </source>
</evidence>
<dbReference type="EMBL" id="CP090145">
    <property type="protein sequence ID" value="UOX33362.1"/>
    <property type="molecule type" value="Genomic_DNA"/>
</dbReference>
<dbReference type="PANTHER" id="PTHR11261">
    <property type="entry name" value="INTERPHOTORECEPTOR RETINOID-BINDING PROTEIN"/>
    <property type="match status" value="1"/>
</dbReference>
<sequence length="311" mass="35573">MKKNILTILLFNYFFTFAQESKVLTTLETDQLINQISTNLKQNYFDSEKTKTLNNILTKKLKKNEFYNLPTDSLTKKLTLLLRNQTNDIHFYIGKSNPDVEKDPIKELPKQNFNGGFTEVKILENNIGYIKWDRCIANDEAFRKIKSALVFLEGVDKLIIDISENPGGDGRSGNFINYHLYENPSYQSLLMKRCVGEENWYQSEVAYNYSDAPKFFDIPLYIITSKNTGSASEYFAFTAQEMQRATIIGKTTAGAGNPVTMVTMGDYFMYVPVCEIVTYEGKSIEAKGVIPDIELISNDLLNETLNYINKE</sequence>
<evidence type="ECO:0000259" key="2">
    <source>
        <dbReference type="SMART" id="SM00245"/>
    </source>
</evidence>
<organism evidence="3 4">
    <name type="scientific">Flavobacterium sediminilitoris</name>
    <dbReference type="NCBI Taxonomy" id="2024526"/>
    <lineage>
        <taxon>Bacteria</taxon>
        <taxon>Pseudomonadati</taxon>
        <taxon>Bacteroidota</taxon>
        <taxon>Flavobacteriia</taxon>
        <taxon>Flavobacteriales</taxon>
        <taxon>Flavobacteriaceae</taxon>
        <taxon>Flavobacterium</taxon>
    </lineage>
</organism>
<dbReference type="Pfam" id="PF03572">
    <property type="entry name" value="Peptidase_S41"/>
    <property type="match status" value="1"/>
</dbReference>
<dbReference type="Proteomes" id="UP000830454">
    <property type="component" value="Chromosome"/>
</dbReference>
<name>A0ABY4HM09_9FLAO</name>
<dbReference type="Gene3D" id="3.30.750.44">
    <property type="match status" value="1"/>
</dbReference>
<reference evidence="3" key="1">
    <citation type="submission" date="2021-12" db="EMBL/GenBank/DDBJ databases">
        <authorList>
            <person name="Cha I.-T."/>
            <person name="Lee K.-E."/>
            <person name="Park S.-J."/>
        </authorList>
    </citation>
    <scope>NUCLEOTIDE SEQUENCE</scope>
    <source>
        <strain evidence="3">YSM-43</strain>
    </source>
</reference>
<dbReference type="SMART" id="SM00245">
    <property type="entry name" value="TSPc"/>
    <property type="match status" value="1"/>
</dbReference>
<protein>
    <submittedName>
        <fullName evidence="3">S41 family peptidase</fullName>
    </submittedName>
</protein>
<dbReference type="InterPro" id="IPR005151">
    <property type="entry name" value="Tail-specific_protease"/>
</dbReference>
<feature type="signal peptide" evidence="1">
    <location>
        <begin position="1"/>
        <end position="18"/>
    </location>
</feature>
<dbReference type="RefSeq" id="WP_246915993.1">
    <property type="nucleotide sequence ID" value="NZ_CP090145.1"/>
</dbReference>
<dbReference type="CDD" id="cd07563">
    <property type="entry name" value="Peptidase_S41_IRBP"/>
    <property type="match status" value="1"/>
</dbReference>
<dbReference type="InterPro" id="IPR029045">
    <property type="entry name" value="ClpP/crotonase-like_dom_sf"/>
</dbReference>
<gene>
    <name evidence="3" type="ORF">LXD69_15130</name>
</gene>
<feature type="chain" id="PRO_5046093185" evidence="1">
    <location>
        <begin position="19"/>
        <end position="311"/>
    </location>
</feature>
<evidence type="ECO:0000313" key="3">
    <source>
        <dbReference type="EMBL" id="UOX33362.1"/>
    </source>
</evidence>